<feature type="compositionally biased region" description="Polar residues" evidence="1">
    <location>
        <begin position="241"/>
        <end position="253"/>
    </location>
</feature>
<reference evidence="3 4" key="1">
    <citation type="submission" date="2019-06" db="EMBL/GenBank/DDBJ databases">
        <title>Draft genome sequence of the filamentous fungus Phialemoniopsis curvata isolated from diesel fuel.</title>
        <authorList>
            <person name="Varaljay V.A."/>
            <person name="Lyon W.J."/>
            <person name="Crouch A.L."/>
            <person name="Drake C.E."/>
            <person name="Hollomon J.M."/>
            <person name="Nadeau L.J."/>
            <person name="Nunn H.S."/>
            <person name="Stevenson B.S."/>
            <person name="Bojanowski C.L."/>
            <person name="Crookes-Goodson W.J."/>
        </authorList>
    </citation>
    <scope>NUCLEOTIDE SEQUENCE [LARGE SCALE GENOMIC DNA]</scope>
    <source>
        <strain evidence="3 4">D216</strain>
    </source>
</reference>
<dbReference type="RefSeq" id="XP_030994591.1">
    <property type="nucleotide sequence ID" value="XM_031141428.1"/>
</dbReference>
<evidence type="ECO:0000256" key="1">
    <source>
        <dbReference type="SAM" id="MobiDB-lite"/>
    </source>
</evidence>
<comment type="caution">
    <text evidence="3">The sequence shown here is derived from an EMBL/GenBank/DDBJ whole genome shotgun (WGS) entry which is preliminary data.</text>
</comment>
<dbReference type="InParanoid" id="A0A507B8C3"/>
<evidence type="ECO:0000256" key="2">
    <source>
        <dbReference type="SAM" id="Phobius"/>
    </source>
</evidence>
<keyword evidence="4" id="KW-1185">Reference proteome</keyword>
<feature type="transmembrane region" description="Helical" evidence="2">
    <location>
        <begin position="75"/>
        <end position="99"/>
    </location>
</feature>
<accession>A0A507B8C3</accession>
<dbReference type="GeneID" id="41974207"/>
<keyword evidence="2" id="KW-0812">Transmembrane</keyword>
<organism evidence="3 4">
    <name type="scientific">Thyridium curvatum</name>
    <dbReference type="NCBI Taxonomy" id="1093900"/>
    <lineage>
        <taxon>Eukaryota</taxon>
        <taxon>Fungi</taxon>
        <taxon>Dikarya</taxon>
        <taxon>Ascomycota</taxon>
        <taxon>Pezizomycotina</taxon>
        <taxon>Sordariomycetes</taxon>
        <taxon>Sordariomycetidae</taxon>
        <taxon>Thyridiales</taxon>
        <taxon>Thyridiaceae</taxon>
        <taxon>Thyridium</taxon>
    </lineage>
</organism>
<keyword evidence="2" id="KW-1133">Transmembrane helix</keyword>
<dbReference type="STRING" id="1093900.A0A507B8C3"/>
<dbReference type="EMBL" id="SKBQ01000039">
    <property type="protein sequence ID" value="TPX12880.1"/>
    <property type="molecule type" value="Genomic_DNA"/>
</dbReference>
<evidence type="ECO:0000313" key="4">
    <source>
        <dbReference type="Proteomes" id="UP000319257"/>
    </source>
</evidence>
<feature type="region of interest" description="Disordered" evidence="1">
    <location>
        <begin position="232"/>
        <end position="327"/>
    </location>
</feature>
<name>A0A507B8C3_9PEZI</name>
<proteinExistence type="predicted"/>
<sequence>MPSSPNMRNTLRTPRSPTRNASYVELNNLAPSQRPSQTSSELRHPSSELYQAKEPQKLNPYVPFAVKNGWFFAKIVLRSLSFIFALVAFSIQLSFFIPVHDNGNIISIIIIFFFSASIIVWDSCEFITLCARRGFGINPKAHIGLDLVLCLGAMAGTAACFFEFDFIDYLGYNNLWGEDIDSKIYCSIAMFGCLIVIHFILFVRACVDKKRGIGATPKIMYLPTGEAVVVVPRPVPPMPTRQMTKDSTSQGPPNQTPSSTASPPPLPPLSHPLPALPHDPLHSQTSTPISEAPTLMTPVPPPRRKPLPVRGTHYANPWDAPGPGYQPSAEEIARAERGERQAQYMALDGIDTARVTRMDGPREKFLAGEPKKIERRMST</sequence>
<feature type="transmembrane region" description="Helical" evidence="2">
    <location>
        <begin position="105"/>
        <end position="131"/>
    </location>
</feature>
<dbReference type="AlphaFoldDB" id="A0A507B8C3"/>
<protein>
    <submittedName>
        <fullName evidence="3">Uncharacterized protein</fullName>
    </submittedName>
</protein>
<dbReference type="OrthoDB" id="5279542at2759"/>
<feature type="compositionally biased region" description="Pro residues" evidence="1">
    <location>
        <begin position="262"/>
        <end position="277"/>
    </location>
</feature>
<feature type="transmembrane region" description="Helical" evidence="2">
    <location>
        <begin position="184"/>
        <end position="203"/>
    </location>
</feature>
<feature type="region of interest" description="Disordered" evidence="1">
    <location>
        <begin position="1"/>
        <end position="21"/>
    </location>
</feature>
<keyword evidence="2" id="KW-0472">Membrane</keyword>
<dbReference type="Proteomes" id="UP000319257">
    <property type="component" value="Unassembled WGS sequence"/>
</dbReference>
<evidence type="ECO:0000313" key="3">
    <source>
        <dbReference type="EMBL" id="TPX12880.1"/>
    </source>
</evidence>
<feature type="transmembrane region" description="Helical" evidence="2">
    <location>
        <begin position="143"/>
        <end position="164"/>
    </location>
</feature>
<gene>
    <name evidence="3" type="ORF">E0L32_006760</name>
</gene>